<feature type="chain" id="PRO_5046323995" description="Lipoprotein" evidence="1">
    <location>
        <begin position="22"/>
        <end position="105"/>
    </location>
</feature>
<dbReference type="Proteomes" id="UP001612741">
    <property type="component" value="Unassembled WGS sequence"/>
</dbReference>
<keyword evidence="3" id="KW-1185">Reference proteome</keyword>
<sequence>MKASKTITVATAVVALSVSLAACGEDKTVTADCVDKATGKILPDSHCSSGGSAGGGVFIYGGTVGGDGRVSGGSYSKPANTNISTRSGKVLVGGFGGSGKGGSGS</sequence>
<dbReference type="PROSITE" id="PS51257">
    <property type="entry name" value="PROKAR_LIPOPROTEIN"/>
    <property type="match status" value="1"/>
</dbReference>
<dbReference type="EMBL" id="JBITGY010000002">
    <property type="protein sequence ID" value="MFI6496833.1"/>
    <property type="molecule type" value="Genomic_DNA"/>
</dbReference>
<comment type="caution">
    <text evidence="2">The sequence shown here is derived from an EMBL/GenBank/DDBJ whole genome shotgun (WGS) entry which is preliminary data.</text>
</comment>
<evidence type="ECO:0000256" key="1">
    <source>
        <dbReference type="SAM" id="SignalP"/>
    </source>
</evidence>
<keyword evidence="1" id="KW-0732">Signal</keyword>
<gene>
    <name evidence="2" type="ORF">ACIBG2_05600</name>
</gene>
<name>A0ABW7YNF7_9ACTN</name>
<evidence type="ECO:0000313" key="3">
    <source>
        <dbReference type="Proteomes" id="UP001612741"/>
    </source>
</evidence>
<evidence type="ECO:0008006" key="4">
    <source>
        <dbReference type="Google" id="ProtNLM"/>
    </source>
</evidence>
<proteinExistence type="predicted"/>
<reference evidence="2 3" key="1">
    <citation type="submission" date="2024-10" db="EMBL/GenBank/DDBJ databases">
        <title>The Natural Products Discovery Center: Release of the First 8490 Sequenced Strains for Exploring Actinobacteria Biosynthetic Diversity.</title>
        <authorList>
            <person name="Kalkreuter E."/>
            <person name="Kautsar S.A."/>
            <person name="Yang D."/>
            <person name="Bader C.D."/>
            <person name="Teijaro C.N."/>
            <person name="Fluegel L."/>
            <person name="Davis C.M."/>
            <person name="Simpson J.R."/>
            <person name="Lauterbach L."/>
            <person name="Steele A.D."/>
            <person name="Gui C."/>
            <person name="Meng S."/>
            <person name="Li G."/>
            <person name="Viehrig K."/>
            <person name="Ye F."/>
            <person name="Su P."/>
            <person name="Kiefer A.F."/>
            <person name="Nichols A."/>
            <person name="Cepeda A.J."/>
            <person name="Yan W."/>
            <person name="Fan B."/>
            <person name="Jiang Y."/>
            <person name="Adhikari A."/>
            <person name="Zheng C.-J."/>
            <person name="Schuster L."/>
            <person name="Cowan T.M."/>
            <person name="Smanski M.J."/>
            <person name="Chevrette M.G."/>
            <person name="De Carvalho L.P.S."/>
            <person name="Shen B."/>
        </authorList>
    </citation>
    <scope>NUCLEOTIDE SEQUENCE [LARGE SCALE GENOMIC DNA]</scope>
    <source>
        <strain evidence="2 3">NPDC050545</strain>
    </source>
</reference>
<feature type="signal peptide" evidence="1">
    <location>
        <begin position="1"/>
        <end position="21"/>
    </location>
</feature>
<evidence type="ECO:0000313" key="2">
    <source>
        <dbReference type="EMBL" id="MFI6496833.1"/>
    </source>
</evidence>
<organism evidence="2 3">
    <name type="scientific">Nonomuraea typhae</name>
    <dbReference type="NCBI Taxonomy" id="2603600"/>
    <lineage>
        <taxon>Bacteria</taxon>
        <taxon>Bacillati</taxon>
        <taxon>Actinomycetota</taxon>
        <taxon>Actinomycetes</taxon>
        <taxon>Streptosporangiales</taxon>
        <taxon>Streptosporangiaceae</taxon>
        <taxon>Nonomuraea</taxon>
    </lineage>
</organism>
<protein>
    <recommendedName>
        <fullName evidence="4">Lipoprotein</fullName>
    </recommendedName>
</protein>
<accession>A0ABW7YNF7</accession>
<dbReference type="RefSeq" id="WP_397079261.1">
    <property type="nucleotide sequence ID" value="NZ_JBITGY010000002.1"/>
</dbReference>